<dbReference type="RefSeq" id="WP_126922143.1">
    <property type="nucleotide sequence ID" value="NZ_ML133690.1"/>
</dbReference>
<protein>
    <submittedName>
        <fullName evidence="1">Uncharacterized protein</fullName>
    </submittedName>
</protein>
<evidence type="ECO:0000313" key="2">
    <source>
        <dbReference type="Proteomes" id="UP000278823"/>
    </source>
</evidence>
<gene>
    <name evidence="1" type="ORF">EFQ99_16900</name>
</gene>
<keyword evidence="2" id="KW-1185">Reference proteome</keyword>
<proteinExistence type="predicted"/>
<evidence type="ECO:0000313" key="1">
    <source>
        <dbReference type="EMBL" id="RUM24457.1"/>
    </source>
</evidence>
<dbReference type="EMBL" id="RJTH01000005">
    <property type="protein sequence ID" value="RUM24457.1"/>
    <property type="molecule type" value="Genomic_DNA"/>
</dbReference>
<comment type="caution">
    <text evidence="1">The sequence shown here is derived from an EMBL/GenBank/DDBJ whole genome shotgun (WGS) entry which is preliminary data.</text>
</comment>
<accession>A0A3S0Y4W0</accession>
<sequence>MSDSSFAWFGMTSEALIAHLRQLADELEIVERGTTPLASKVLINDWALARRTVPCLMGIPTGHPKIEDGSPLCSSGLYYLDESRGLARSFSRWYRLGRRVAPEFWNQKIKSPQ</sequence>
<dbReference type="OrthoDB" id="7870532at2"/>
<dbReference type="AlphaFoldDB" id="A0A3S0Y4W0"/>
<dbReference type="Proteomes" id="UP000278823">
    <property type="component" value="Unassembled WGS sequence"/>
</dbReference>
<name>A0A3S0Y4W0_9HYPH</name>
<reference evidence="2" key="1">
    <citation type="submission" date="2018-11" db="EMBL/GenBank/DDBJ databases">
        <title>Rhizobium chutanense sp. nov., isolated from root nodules of Phaseolus vulgaris in China.</title>
        <authorList>
            <person name="Huo Y."/>
        </authorList>
    </citation>
    <scope>NUCLEOTIDE SEQUENCE [LARGE SCALE GENOMIC DNA]</scope>
    <source>
        <strain evidence="2">CCBAU 65647</strain>
    </source>
</reference>
<organism evidence="1 2">
    <name type="scientific">Rhizobium vallis</name>
    <dbReference type="NCBI Taxonomy" id="634290"/>
    <lineage>
        <taxon>Bacteria</taxon>
        <taxon>Pseudomonadati</taxon>
        <taxon>Pseudomonadota</taxon>
        <taxon>Alphaproteobacteria</taxon>
        <taxon>Hyphomicrobiales</taxon>
        <taxon>Rhizobiaceae</taxon>
        <taxon>Rhizobium/Agrobacterium group</taxon>
        <taxon>Rhizobium</taxon>
    </lineage>
</organism>